<reference evidence="1" key="1">
    <citation type="submission" date="2022-06" db="EMBL/GenBank/DDBJ databases">
        <title>Phylogenomic reconstructions and comparative analyses of Kickxellomycotina fungi.</title>
        <authorList>
            <person name="Reynolds N.K."/>
            <person name="Stajich J.E."/>
            <person name="Barry K."/>
            <person name="Grigoriev I.V."/>
            <person name="Crous P."/>
            <person name="Smith M.E."/>
        </authorList>
    </citation>
    <scope>NUCLEOTIDE SEQUENCE</scope>
    <source>
        <strain evidence="1">RSA 2271</strain>
    </source>
</reference>
<gene>
    <name evidence="1" type="ORF">EV182_007227</name>
</gene>
<name>A0ACC1HKE4_9FUNG</name>
<accession>A0ACC1HKE4</accession>
<dbReference type="EMBL" id="JAMZIH010003272">
    <property type="protein sequence ID" value="KAJ1676927.1"/>
    <property type="molecule type" value="Genomic_DNA"/>
</dbReference>
<comment type="caution">
    <text evidence="1">The sequence shown here is derived from an EMBL/GenBank/DDBJ whole genome shotgun (WGS) entry which is preliminary data.</text>
</comment>
<dbReference type="Proteomes" id="UP001145114">
    <property type="component" value="Unassembled WGS sequence"/>
</dbReference>
<keyword evidence="2" id="KW-1185">Reference proteome</keyword>
<feature type="non-terminal residue" evidence="1">
    <location>
        <position position="1"/>
    </location>
</feature>
<evidence type="ECO:0000313" key="1">
    <source>
        <dbReference type="EMBL" id="KAJ1676927.1"/>
    </source>
</evidence>
<protein>
    <submittedName>
        <fullName evidence="1">Uncharacterized protein</fullName>
    </submittedName>
</protein>
<organism evidence="1 2">
    <name type="scientific">Spiromyces aspiralis</name>
    <dbReference type="NCBI Taxonomy" id="68401"/>
    <lineage>
        <taxon>Eukaryota</taxon>
        <taxon>Fungi</taxon>
        <taxon>Fungi incertae sedis</taxon>
        <taxon>Zoopagomycota</taxon>
        <taxon>Kickxellomycotina</taxon>
        <taxon>Kickxellomycetes</taxon>
        <taxon>Kickxellales</taxon>
        <taxon>Kickxellaceae</taxon>
        <taxon>Spiromyces</taxon>
    </lineage>
</organism>
<evidence type="ECO:0000313" key="2">
    <source>
        <dbReference type="Proteomes" id="UP001145114"/>
    </source>
</evidence>
<proteinExistence type="predicted"/>
<sequence>ITPSSSYHPSLPHLKDIDQQHGSAPEDHRKNSLPKISNITNPHSRHQPLPPLSLSSSLSVAASGARPAAVVVTASSDGAAIGAAAGSASPPPPSQQSCQQYAPLKSYAHSQVAAEVSASRRNSVIAITNPTNKDPSLSPVIQTCQTLKPSSAASGGDSDSQTTIARLTQENQELSDRVSRLETRLSELLPYKDKVLQLEERVRELRNVKSLLKSLVMESGGESDPVRTPPQLPPPDQEVSSARGSGGPIHDHRP</sequence>